<dbReference type="eggNOG" id="COG1335">
    <property type="taxonomic scope" value="Bacteria"/>
</dbReference>
<proteinExistence type="predicted"/>
<protein>
    <recommendedName>
        <fullName evidence="2">Isochorismatase-like domain-containing protein</fullName>
    </recommendedName>
</protein>
<organism evidence="3 4">
    <name type="scientific">Slackia piriformis YIT 12062</name>
    <dbReference type="NCBI Taxonomy" id="742818"/>
    <lineage>
        <taxon>Bacteria</taxon>
        <taxon>Bacillati</taxon>
        <taxon>Actinomycetota</taxon>
        <taxon>Coriobacteriia</taxon>
        <taxon>Eggerthellales</taxon>
        <taxon>Eggerthellaceae</taxon>
        <taxon>Slackia</taxon>
    </lineage>
</organism>
<dbReference type="RefSeq" id="WP_009138333.1">
    <property type="nucleotide sequence ID" value="NZ_JH815198.1"/>
</dbReference>
<evidence type="ECO:0000259" key="2">
    <source>
        <dbReference type="Pfam" id="PF00857"/>
    </source>
</evidence>
<dbReference type="CDD" id="cd00431">
    <property type="entry name" value="cysteine_hydrolases"/>
    <property type="match status" value="1"/>
</dbReference>
<dbReference type="InterPro" id="IPR036380">
    <property type="entry name" value="Isochorismatase-like_sf"/>
</dbReference>
<dbReference type="InterPro" id="IPR000868">
    <property type="entry name" value="Isochorismatase-like_dom"/>
</dbReference>
<comment type="caution">
    <text evidence="3">The sequence shown here is derived from an EMBL/GenBank/DDBJ whole genome shotgun (WGS) entry which is preliminary data.</text>
</comment>
<dbReference type="EMBL" id="ADMD01000001">
    <property type="protein sequence ID" value="EJZ84491.1"/>
    <property type="molecule type" value="Genomic_DNA"/>
</dbReference>
<dbReference type="Pfam" id="PF00857">
    <property type="entry name" value="Isochorismatase"/>
    <property type="match status" value="1"/>
</dbReference>
<gene>
    <name evidence="3" type="ORF">HMPREF9451_00092</name>
</gene>
<dbReference type="Gene3D" id="3.40.50.850">
    <property type="entry name" value="Isochorismatase-like"/>
    <property type="match status" value="1"/>
</dbReference>
<keyword evidence="4" id="KW-1185">Reference proteome</keyword>
<evidence type="ECO:0000313" key="3">
    <source>
        <dbReference type="EMBL" id="EJZ84491.1"/>
    </source>
</evidence>
<dbReference type="AlphaFoldDB" id="K0YLY5"/>
<dbReference type="PANTHER" id="PTHR43540">
    <property type="entry name" value="PEROXYUREIDOACRYLATE/UREIDOACRYLATE AMIDOHYDROLASE-RELATED"/>
    <property type="match status" value="1"/>
</dbReference>
<dbReference type="OrthoDB" id="9814140at2"/>
<dbReference type="InParanoid" id="K0YLY5"/>
<evidence type="ECO:0000256" key="1">
    <source>
        <dbReference type="ARBA" id="ARBA00022801"/>
    </source>
</evidence>
<sequence>MPYLPEAQHTPWQQSEEVDLTRTAVLVIDVLGGSGGVVPGLEGMAENAVRIVKAARKAGVPVVFVNDAHIAGIDKEIELWGGHGIAGSDAARPLDAFEVKKGDFLIPKRRYDGFFQTDLDLTLRELGVDTLIAFGCDTNICVLQTLAGAYFRGYKTVVPADACGTFLVGTQEQGLEYFTRCYDSRVVDTETALGYLGASA</sequence>
<dbReference type="SUPFAM" id="SSF52499">
    <property type="entry name" value="Isochorismatase-like hydrolases"/>
    <property type="match status" value="1"/>
</dbReference>
<name>K0YLY5_9ACTN</name>
<dbReference type="PANTHER" id="PTHR43540:SF6">
    <property type="entry name" value="ISOCHORISMATASE-LIKE DOMAIN-CONTAINING PROTEIN"/>
    <property type="match status" value="1"/>
</dbReference>
<accession>K0YLY5</accession>
<dbReference type="Proteomes" id="UP000006069">
    <property type="component" value="Unassembled WGS sequence"/>
</dbReference>
<keyword evidence="1" id="KW-0378">Hydrolase</keyword>
<dbReference type="HOGENOM" id="CLU_068979_8_3_11"/>
<dbReference type="GO" id="GO:0016787">
    <property type="term" value="F:hydrolase activity"/>
    <property type="evidence" value="ECO:0007669"/>
    <property type="project" value="UniProtKB-KW"/>
</dbReference>
<feature type="domain" description="Isochorismatase-like" evidence="2">
    <location>
        <begin position="23"/>
        <end position="181"/>
    </location>
</feature>
<dbReference type="InterPro" id="IPR050272">
    <property type="entry name" value="Isochorismatase-like_hydrls"/>
</dbReference>
<evidence type="ECO:0000313" key="4">
    <source>
        <dbReference type="Proteomes" id="UP000006069"/>
    </source>
</evidence>
<reference evidence="3 4" key="1">
    <citation type="submission" date="2012-08" db="EMBL/GenBank/DDBJ databases">
        <title>The Genome Sequence of Slackia piriformis YIT 12062.</title>
        <authorList>
            <consortium name="The Broad Institute Genome Sequencing Platform"/>
            <person name="Earl A."/>
            <person name="Ward D."/>
            <person name="Feldgarden M."/>
            <person name="Gevers D."/>
            <person name="Morotomi M."/>
            <person name="Walker B."/>
            <person name="Young S.K."/>
            <person name="Zeng Q."/>
            <person name="Gargeya S."/>
            <person name="Fitzgerald M."/>
            <person name="Haas B."/>
            <person name="Abouelleil A."/>
            <person name="Alvarado L."/>
            <person name="Arachchi H.M."/>
            <person name="Berlin A.M."/>
            <person name="Chapman S.B."/>
            <person name="Goldberg J."/>
            <person name="Griggs A."/>
            <person name="Gujja S."/>
            <person name="Hansen M."/>
            <person name="Howarth C."/>
            <person name="Imamovic A."/>
            <person name="Larimer J."/>
            <person name="McCowen C."/>
            <person name="Montmayeur A."/>
            <person name="Murphy C."/>
            <person name="Neiman D."/>
            <person name="Pearson M."/>
            <person name="Priest M."/>
            <person name="Roberts A."/>
            <person name="Saif S."/>
            <person name="Shea T."/>
            <person name="Sisk P."/>
            <person name="Sykes S."/>
            <person name="Wortman J."/>
            <person name="Nusbaum C."/>
            <person name="Birren B."/>
        </authorList>
    </citation>
    <scope>NUCLEOTIDE SEQUENCE [LARGE SCALE GENOMIC DNA]</scope>
    <source>
        <strain evidence="3 4">YIT 12062</strain>
    </source>
</reference>
<dbReference type="PATRIC" id="fig|742818.3.peg.98"/>